<dbReference type="InterPro" id="IPR016032">
    <property type="entry name" value="Sig_transdc_resp-reg_C-effctor"/>
</dbReference>
<name>A0ABV3NVT9_9ENTR</name>
<dbReference type="Proteomes" id="UP001555342">
    <property type="component" value="Unassembled WGS sequence"/>
</dbReference>
<reference evidence="3 4" key="1">
    <citation type="submission" date="2024-07" db="EMBL/GenBank/DDBJ databases">
        <authorList>
            <person name="Wang L."/>
        </authorList>
    </citation>
    <scope>NUCLEOTIDE SEQUENCE [LARGE SCALE GENOMIC DNA]</scope>
    <source>
        <strain evidence="3 4">WL359</strain>
    </source>
</reference>
<keyword evidence="1" id="KW-0238">DNA-binding</keyword>
<proteinExistence type="predicted"/>
<dbReference type="Gene3D" id="1.10.10.10">
    <property type="entry name" value="Winged helix-like DNA-binding domain superfamily/Winged helix DNA-binding domain"/>
    <property type="match status" value="1"/>
</dbReference>
<evidence type="ECO:0000259" key="2">
    <source>
        <dbReference type="SMART" id="SM00421"/>
    </source>
</evidence>
<dbReference type="SUPFAM" id="SSF46894">
    <property type="entry name" value="C-terminal effector domain of the bipartite response regulators"/>
    <property type="match status" value="1"/>
</dbReference>
<protein>
    <submittedName>
        <fullName evidence="3">LuxR C-terminal-related transcriptional regulator</fullName>
    </submittedName>
</protein>
<gene>
    <name evidence="3" type="ORF">AB1E22_13275</name>
</gene>
<evidence type="ECO:0000313" key="4">
    <source>
        <dbReference type="Proteomes" id="UP001555342"/>
    </source>
</evidence>
<sequence>MDKVTIYSDNVFFLSGIKNILHKLSVNFPSYFSDNVIITDSMEYLNQLNSEVLKSTTIVLFVKNLQHLSIINHFSFQQRFAMLTLEDSVEATEAALKNIFCTIQRRGHATFISSFTANQVWLTERELDVLMLSCTAGGVDNIANIINVSPKSVLNYRAAALKKMGVNFSVSLVSFIRSINKWHKTSVTACLNNQL</sequence>
<dbReference type="InterPro" id="IPR000792">
    <property type="entry name" value="Tscrpt_reg_LuxR_C"/>
</dbReference>
<organism evidence="3 4">
    <name type="scientific">Buttiauxella gaviniae</name>
    <dbReference type="NCBI Taxonomy" id="82990"/>
    <lineage>
        <taxon>Bacteria</taxon>
        <taxon>Pseudomonadati</taxon>
        <taxon>Pseudomonadota</taxon>
        <taxon>Gammaproteobacteria</taxon>
        <taxon>Enterobacterales</taxon>
        <taxon>Enterobacteriaceae</taxon>
        <taxon>Buttiauxella</taxon>
    </lineage>
</organism>
<dbReference type="InterPro" id="IPR036388">
    <property type="entry name" value="WH-like_DNA-bd_sf"/>
</dbReference>
<dbReference type="Pfam" id="PF00196">
    <property type="entry name" value="GerE"/>
    <property type="match status" value="1"/>
</dbReference>
<comment type="caution">
    <text evidence="3">The sequence shown here is derived from an EMBL/GenBank/DDBJ whole genome shotgun (WGS) entry which is preliminary data.</text>
</comment>
<dbReference type="EMBL" id="JBFMVT010000002">
    <property type="protein sequence ID" value="MEW7313652.1"/>
    <property type="molecule type" value="Genomic_DNA"/>
</dbReference>
<accession>A0ABV3NVT9</accession>
<dbReference type="SMART" id="SM00421">
    <property type="entry name" value="HTH_LUXR"/>
    <property type="match status" value="1"/>
</dbReference>
<dbReference type="RefSeq" id="WP_367595724.1">
    <property type="nucleotide sequence ID" value="NZ_JBFMVT010000002.1"/>
</dbReference>
<evidence type="ECO:0000256" key="1">
    <source>
        <dbReference type="ARBA" id="ARBA00023125"/>
    </source>
</evidence>
<evidence type="ECO:0000313" key="3">
    <source>
        <dbReference type="EMBL" id="MEW7313652.1"/>
    </source>
</evidence>
<keyword evidence="4" id="KW-1185">Reference proteome</keyword>
<feature type="domain" description="HTH luxR-type" evidence="2">
    <location>
        <begin position="119"/>
        <end position="176"/>
    </location>
</feature>